<feature type="domain" description="NusG-like N-terminal" evidence="4">
    <location>
        <begin position="17"/>
        <end position="116"/>
    </location>
</feature>
<comment type="caution">
    <text evidence="5">The sequence shown here is derived from an EMBL/GenBank/DDBJ whole genome shotgun (WGS) entry which is preliminary data.</text>
</comment>
<dbReference type="eggNOG" id="COG0250">
    <property type="taxonomic scope" value="Bacteria"/>
</dbReference>
<dbReference type="Gene3D" id="3.30.70.940">
    <property type="entry name" value="NusG, N-terminal domain"/>
    <property type="match status" value="1"/>
</dbReference>
<evidence type="ECO:0000256" key="3">
    <source>
        <dbReference type="ARBA" id="ARBA00023163"/>
    </source>
</evidence>
<gene>
    <name evidence="5" type="ORF">HPO_18228</name>
</gene>
<keyword evidence="2" id="KW-0805">Transcription regulation</keyword>
<dbReference type="InterPro" id="IPR036735">
    <property type="entry name" value="NGN_dom_sf"/>
</dbReference>
<accession>A0A062VBX9</accession>
<dbReference type="Pfam" id="PF02357">
    <property type="entry name" value="NusG"/>
    <property type="match status" value="1"/>
</dbReference>
<dbReference type="SUPFAM" id="SSF82679">
    <property type="entry name" value="N-utilization substance G protein NusG, N-terminal domain"/>
    <property type="match status" value="1"/>
</dbReference>
<protein>
    <recommendedName>
        <fullName evidence="4">NusG-like N-terminal domain-containing protein</fullName>
    </recommendedName>
</protein>
<keyword evidence="3" id="KW-0804">Transcription</keyword>
<name>A0A062VBX9_9PROT</name>
<dbReference type="PATRIC" id="fig|1280954.3.peg.3671"/>
<dbReference type="GO" id="GO:0006354">
    <property type="term" value="P:DNA-templated transcription elongation"/>
    <property type="evidence" value="ECO:0007669"/>
    <property type="project" value="InterPro"/>
</dbReference>
<evidence type="ECO:0000313" key="5">
    <source>
        <dbReference type="EMBL" id="KCZ96815.1"/>
    </source>
</evidence>
<evidence type="ECO:0000256" key="1">
    <source>
        <dbReference type="ARBA" id="ARBA00022814"/>
    </source>
</evidence>
<dbReference type="AlphaFoldDB" id="A0A062VBX9"/>
<dbReference type="CDD" id="cd09892">
    <property type="entry name" value="NGN_SP_RfaH"/>
    <property type="match status" value="1"/>
</dbReference>
<dbReference type="GO" id="GO:0005829">
    <property type="term" value="C:cytosol"/>
    <property type="evidence" value="ECO:0007669"/>
    <property type="project" value="TreeGrafter"/>
</dbReference>
<dbReference type="EMBL" id="ARYM01000033">
    <property type="protein sequence ID" value="KCZ96815.1"/>
    <property type="molecule type" value="Genomic_DNA"/>
</dbReference>
<dbReference type="PANTHER" id="PTHR30265">
    <property type="entry name" value="RHO-INTERACTING TRANSCRIPTION TERMINATION FACTOR NUSG"/>
    <property type="match status" value="1"/>
</dbReference>
<evidence type="ECO:0000259" key="4">
    <source>
        <dbReference type="SMART" id="SM00738"/>
    </source>
</evidence>
<dbReference type="InterPro" id="IPR006645">
    <property type="entry name" value="NGN-like_dom"/>
</dbReference>
<dbReference type="STRING" id="1280954.HPO_18228"/>
<organism evidence="5 6">
    <name type="scientific">Hyphomonas polymorpha PS728</name>
    <dbReference type="NCBI Taxonomy" id="1280954"/>
    <lineage>
        <taxon>Bacteria</taxon>
        <taxon>Pseudomonadati</taxon>
        <taxon>Pseudomonadota</taxon>
        <taxon>Alphaproteobacteria</taxon>
        <taxon>Hyphomonadales</taxon>
        <taxon>Hyphomonadaceae</taxon>
        <taxon>Hyphomonas</taxon>
    </lineage>
</organism>
<reference evidence="5 6" key="1">
    <citation type="journal article" date="2014" name="Antonie Van Leeuwenhoek">
        <title>Hyphomonas beringensis sp. nov. and Hyphomonas chukchiensis sp. nov., isolated from surface seawater of the Bering Sea and Chukchi Sea.</title>
        <authorList>
            <person name="Li C."/>
            <person name="Lai Q."/>
            <person name="Li G."/>
            <person name="Dong C."/>
            <person name="Wang J."/>
            <person name="Liao Y."/>
            <person name="Shao Z."/>
        </authorList>
    </citation>
    <scope>NUCLEOTIDE SEQUENCE [LARGE SCALE GENOMIC DNA]</scope>
    <source>
        <strain evidence="5 6">PS728</strain>
    </source>
</reference>
<evidence type="ECO:0000256" key="2">
    <source>
        <dbReference type="ARBA" id="ARBA00023015"/>
    </source>
</evidence>
<dbReference type="CDD" id="cd06091">
    <property type="entry name" value="KOW_NusG"/>
    <property type="match status" value="1"/>
</dbReference>
<dbReference type="RefSeq" id="WP_051612805.1">
    <property type="nucleotide sequence ID" value="NZ_ARYM01000033.1"/>
</dbReference>
<keyword evidence="6" id="KW-1185">Reference proteome</keyword>
<dbReference type="OrthoDB" id="9787731at2"/>
<dbReference type="SMART" id="SM00738">
    <property type="entry name" value="NGN"/>
    <property type="match status" value="1"/>
</dbReference>
<proteinExistence type="predicted"/>
<dbReference type="PANTHER" id="PTHR30265:SF7">
    <property type="entry name" value="TRANSCRIPTION ANTITERMINATION PROTEIN RFAH"/>
    <property type="match status" value="1"/>
</dbReference>
<dbReference type="Proteomes" id="UP000027100">
    <property type="component" value="Unassembled WGS sequence"/>
</dbReference>
<dbReference type="GO" id="GO:0031564">
    <property type="term" value="P:transcription antitermination"/>
    <property type="evidence" value="ECO:0007669"/>
    <property type="project" value="UniProtKB-KW"/>
</dbReference>
<dbReference type="InterPro" id="IPR043425">
    <property type="entry name" value="NusG-like"/>
</dbReference>
<evidence type="ECO:0000313" key="6">
    <source>
        <dbReference type="Proteomes" id="UP000027100"/>
    </source>
</evidence>
<sequence>MNHVNPSSDLADPVVDRGYWYVVQTLTAQECVAITNLNRQKYRTYCPMISRTVRHARKTSIRQKPLFPGYVFVNLDPSKDNWHSVNGTYGVSRLIAFDGRPSPVPPAVMNALLAFSDASLPADEIPCGARVRIDSGAFDTWVGEICQLPDRDRAVVLLDLLSRKVPVTVLRHQISRVA</sequence>
<keyword evidence="1" id="KW-0889">Transcription antitermination</keyword>